<dbReference type="OrthoDB" id="9806524at2"/>
<sequence>MSEMSAADSGAINDARDEGSENIPAIGLYTRVELLNKEKHGKLCMKPMESMAFASKMNSIVVTVSEFSSAARDYPIVFAEANDKIMPYAVTGYKQNENVYVDENGHWRPNHYIPAFLRRYPFIFMENSESNSLSLCIDLDCPLLSEQDGEPLYEGDKPSHLIEKAVEFSKAFHAEAEKTAQFCNHMKELDLFMIQNAKFKTPDEKGAEETVVAGFMVIDEKRLEALSDEEFLKLRKTKALGLIYSHLLSMRSWANVMN</sequence>
<dbReference type="Proteomes" id="UP000219439">
    <property type="component" value="Unassembled WGS sequence"/>
</dbReference>
<proteinExistence type="predicted"/>
<dbReference type="Pfam" id="PF07277">
    <property type="entry name" value="SapC"/>
    <property type="match status" value="1"/>
</dbReference>
<keyword evidence="2" id="KW-1185">Reference proteome</keyword>
<reference evidence="1 2" key="1">
    <citation type="submission" date="2017-09" db="EMBL/GenBank/DDBJ databases">
        <authorList>
            <person name="Ehlers B."/>
            <person name="Leendertz F.H."/>
        </authorList>
    </citation>
    <scope>NUCLEOTIDE SEQUENCE [LARGE SCALE GENOMIC DNA]</scope>
    <source>
        <strain evidence="1 2">DSM 18289</strain>
    </source>
</reference>
<protein>
    <submittedName>
        <fullName evidence="1">SapC protein</fullName>
    </submittedName>
</protein>
<dbReference type="RefSeq" id="WP_097152277.1">
    <property type="nucleotide sequence ID" value="NZ_OBEL01000001.1"/>
</dbReference>
<dbReference type="EMBL" id="OBEL01000001">
    <property type="protein sequence ID" value="SNZ07498.1"/>
    <property type="molecule type" value="Genomic_DNA"/>
</dbReference>
<organism evidence="1 2">
    <name type="scientific">Cohaesibacter gelatinilyticus</name>
    <dbReference type="NCBI Taxonomy" id="372072"/>
    <lineage>
        <taxon>Bacteria</taxon>
        <taxon>Pseudomonadati</taxon>
        <taxon>Pseudomonadota</taxon>
        <taxon>Alphaproteobacteria</taxon>
        <taxon>Hyphomicrobiales</taxon>
        <taxon>Cohaesibacteraceae</taxon>
    </lineage>
</organism>
<gene>
    <name evidence="1" type="ORF">SAMN06265368_1025</name>
</gene>
<accession>A0A285NDX3</accession>
<dbReference type="AlphaFoldDB" id="A0A285NDX3"/>
<name>A0A285NDX3_9HYPH</name>
<evidence type="ECO:0000313" key="1">
    <source>
        <dbReference type="EMBL" id="SNZ07498.1"/>
    </source>
</evidence>
<dbReference type="InterPro" id="IPR010836">
    <property type="entry name" value="SapC"/>
</dbReference>
<evidence type="ECO:0000313" key="2">
    <source>
        <dbReference type="Proteomes" id="UP000219439"/>
    </source>
</evidence>